<proteinExistence type="predicted"/>
<accession>A0A328PQ91</accession>
<comment type="caution">
    <text evidence="1">The sequence shown here is derived from an EMBL/GenBank/DDBJ whole genome shotgun (WGS) entry which is preliminary data.</text>
</comment>
<evidence type="ECO:0000313" key="2">
    <source>
        <dbReference type="Proteomes" id="UP000249762"/>
    </source>
</evidence>
<keyword evidence="2" id="KW-1185">Reference proteome</keyword>
<name>A0A328PQ91_9MOLU</name>
<evidence type="ECO:0000313" key="1">
    <source>
        <dbReference type="EMBL" id="RAO95336.1"/>
    </source>
</evidence>
<dbReference type="AlphaFoldDB" id="A0A328PQ91"/>
<sequence>MYWEKLIYDLWEQSRTSDSNIKADDLVDDICKTWSLKKWETHQQQRVEVEYKAFLNISKQEDTKLERPIKQFFENDDILAVNLSSIEKWIDIFKYLPLKPNIFTKKFDYLLYRKTSIQDPIIRKELAMLFSENSEIISIWLNGILARKKDYIFNAKTRVETLTTLLLAENGITWERSRWGENEDIFCLPSWGHKNIDSQKIIFSCVRTNLSMTAGGGKKRERNC</sequence>
<gene>
    <name evidence="1" type="ORF">DNK47_00605</name>
</gene>
<dbReference type="EMBL" id="QKVO01000001">
    <property type="protein sequence ID" value="RAO95336.1"/>
    <property type="molecule type" value="Genomic_DNA"/>
</dbReference>
<reference evidence="2" key="1">
    <citation type="submission" date="2018-06" db="EMBL/GenBank/DDBJ databases">
        <authorList>
            <person name="Martinez Ocampo F."/>
            <person name="Quiroz Castaneda R.E."/>
            <person name="Rojas Lopez X."/>
        </authorList>
    </citation>
    <scope>NUCLEOTIDE SEQUENCE [LARGE SCALE GENOMIC DNA]</scope>
    <source>
        <strain evidence="2">INIFAP02</strain>
    </source>
</reference>
<dbReference type="Proteomes" id="UP000249762">
    <property type="component" value="Unassembled WGS sequence"/>
</dbReference>
<protein>
    <submittedName>
        <fullName evidence="1">Uncharacterized protein</fullName>
    </submittedName>
</protein>
<organism evidence="1 2">
    <name type="scientific">Mycoplasma wenyonii</name>
    <dbReference type="NCBI Taxonomy" id="65123"/>
    <lineage>
        <taxon>Bacteria</taxon>
        <taxon>Bacillati</taxon>
        <taxon>Mycoplasmatota</taxon>
        <taxon>Mollicutes</taxon>
        <taxon>Mycoplasmataceae</taxon>
        <taxon>Mycoplasma</taxon>
    </lineage>
</organism>